<dbReference type="CDD" id="cd07563">
    <property type="entry name" value="Peptidase_S41_IRBP"/>
    <property type="match status" value="1"/>
</dbReference>
<dbReference type="PANTHER" id="PTHR11261:SF3">
    <property type="entry name" value="RETINOL-BINDING PROTEIN 3"/>
    <property type="match status" value="1"/>
</dbReference>
<dbReference type="Pfam" id="PF03572">
    <property type="entry name" value="Peptidase_S41"/>
    <property type="match status" value="1"/>
</dbReference>
<proteinExistence type="predicted"/>
<accession>A0A7T2LLZ6</accession>
<sequence>MTALLKIGALCVALSGLSAQAVAIQGTRSAQPQVTAPKLLTAADRKGVVDNIAIAADARYVDPAGGKKIAAHMRAQLAKGAYDRLTDPVEFASALTRDMRAAVADVHLRAVYEPNRAQQTVRMAAPAAGAVPQPGQGGGTAGPRSFARIDQRSDEQIARTNYGFDAVQHLDGNVGYLKLNRFVPLAMSEETAKAAMAFLANTDAVIIDLRGNIGGSPDLVRHLMSYFTGPEPMQLLSNYIREGNRSDRMMSLAEVPGRRMTGKPLYVLIDADSASSAEMFAYIAQRKQLGTVFGQKSSGAGNGGNMLPAGSGISVFLPFARITDGPGWEQIGVTPDVAVDPEAAMAAAHKAALQKLIAAATDPVAKREREWALELAMAGDRASAPAGGLADYEGQFGTRGFKVAEGKLMVVPSAGRPEALVRTGAETFRLDNARYTFERDAAGQVTGVKVETLSGTETRADKTPSA</sequence>
<reference evidence="3 4" key="1">
    <citation type="submission" date="2020-11" db="EMBL/GenBank/DDBJ databases">
        <title>Genome seq and assembly of Sphingosinicella sp.</title>
        <authorList>
            <person name="Chhetri G."/>
        </authorList>
    </citation>
    <scope>NUCLEOTIDE SEQUENCE [LARGE SCALE GENOMIC DNA]</scope>
    <source>
        <strain evidence="3 4">UDD2</strain>
    </source>
</reference>
<dbReference type="GO" id="GO:0008236">
    <property type="term" value="F:serine-type peptidase activity"/>
    <property type="evidence" value="ECO:0007669"/>
    <property type="project" value="InterPro"/>
</dbReference>
<dbReference type="InterPro" id="IPR029045">
    <property type="entry name" value="ClpP/crotonase-like_dom_sf"/>
</dbReference>
<dbReference type="PANTHER" id="PTHR11261">
    <property type="entry name" value="INTERPHOTORECEPTOR RETINOID-BINDING PROTEIN"/>
    <property type="match status" value="1"/>
</dbReference>
<name>A0A7T2LLZ6_9SPHN</name>
<dbReference type="RefSeq" id="WP_200971706.1">
    <property type="nucleotide sequence ID" value="NZ_CP065592.1"/>
</dbReference>
<dbReference type="Gene3D" id="3.90.226.10">
    <property type="entry name" value="2-enoyl-CoA Hydratase, Chain A, domain 1"/>
    <property type="match status" value="1"/>
</dbReference>
<evidence type="ECO:0000259" key="2">
    <source>
        <dbReference type="SMART" id="SM00245"/>
    </source>
</evidence>
<dbReference type="EMBL" id="CP065592">
    <property type="protein sequence ID" value="QPQ55030.1"/>
    <property type="molecule type" value="Genomic_DNA"/>
</dbReference>
<dbReference type="AlphaFoldDB" id="A0A7T2LLZ6"/>
<evidence type="ECO:0000313" key="3">
    <source>
        <dbReference type="EMBL" id="QPQ55030.1"/>
    </source>
</evidence>
<gene>
    <name evidence="3" type="ORF">IC614_12135</name>
</gene>
<dbReference type="InterPro" id="IPR005151">
    <property type="entry name" value="Tail-specific_protease"/>
</dbReference>
<evidence type="ECO:0000313" key="4">
    <source>
        <dbReference type="Proteomes" id="UP000594873"/>
    </source>
</evidence>
<dbReference type="GO" id="GO:0006508">
    <property type="term" value="P:proteolysis"/>
    <property type="evidence" value="ECO:0007669"/>
    <property type="project" value="InterPro"/>
</dbReference>
<feature type="chain" id="PRO_5032333164" evidence="1">
    <location>
        <begin position="22"/>
        <end position="466"/>
    </location>
</feature>
<dbReference type="SMART" id="SM00245">
    <property type="entry name" value="TSPc"/>
    <property type="match status" value="1"/>
</dbReference>
<dbReference type="Proteomes" id="UP000594873">
    <property type="component" value="Chromosome"/>
</dbReference>
<organism evidence="3 4">
    <name type="scientific">Allosphingosinicella flava</name>
    <dbReference type="NCBI Taxonomy" id="2771430"/>
    <lineage>
        <taxon>Bacteria</taxon>
        <taxon>Pseudomonadati</taxon>
        <taxon>Pseudomonadota</taxon>
        <taxon>Alphaproteobacteria</taxon>
        <taxon>Sphingomonadales</taxon>
        <taxon>Sphingomonadaceae</taxon>
        <taxon>Allosphingosinicella</taxon>
    </lineage>
</organism>
<feature type="signal peptide" evidence="1">
    <location>
        <begin position="1"/>
        <end position="21"/>
    </location>
</feature>
<dbReference type="SUPFAM" id="SSF52096">
    <property type="entry name" value="ClpP/crotonase"/>
    <property type="match status" value="1"/>
</dbReference>
<keyword evidence="4" id="KW-1185">Reference proteome</keyword>
<evidence type="ECO:0000256" key="1">
    <source>
        <dbReference type="SAM" id="SignalP"/>
    </source>
</evidence>
<keyword evidence="1" id="KW-0732">Signal</keyword>
<protein>
    <submittedName>
        <fullName evidence="3">S41 family peptidase</fullName>
    </submittedName>
</protein>
<feature type="domain" description="Tail specific protease" evidence="2">
    <location>
        <begin position="141"/>
        <end position="340"/>
    </location>
</feature>
<dbReference type="KEGG" id="sflv:IC614_12135"/>
<dbReference type="Gene3D" id="3.30.750.44">
    <property type="match status" value="1"/>
</dbReference>